<feature type="signal peptide" evidence="1">
    <location>
        <begin position="1"/>
        <end position="21"/>
    </location>
</feature>
<proteinExistence type="predicted"/>
<keyword evidence="3" id="KW-1185">Reference proteome</keyword>
<reference evidence="2" key="1">
    <citation type="submission" date="2022-10" db="EMBL/GenBank/DDBJ databases">
        <authorList>
            <person name="Hyden B.L."/>
            <person name="Feng K."/>
            <person name="Yates T."/>
            <person name="Jawdy S."/>
            <person name="Smart L.B."/>
            <person name="Muchero W."/>
        </authorList>
    </citation>
    <scope>NUCLEOTIDE SEQUENCE</scope>
    <source>
        <tissue evidence="2">Shoot tip</tissue>
    </source>
</reference>
<keyword evidence="1" id="KW-0732">Signal</keyword>
<evidence type="ECO:0000313" key="3">
    <source>
        <dbReference type="Proteomes" id="UP001141253"/>
    </source>
</evidence>
<protein>
    <recommendedName>
        <fullName evidence="4">FG-GAP repeat-containing protein</fullName>
    </recommendedName>
</protein>
<dbReference type="Proteomes" id="UP001141253">
    <property type="component" value="Chromosome 7"/>
</dbReference>
<reference evidence="2" key="2">
    <citation type="journal article" date="2023" name="Int. J. Mol. Sci.">
        <title>De Novo Assembly and Annotation of 11 Diverse Shrub Willow (Salix) Genomes Reveals Novel Gene Organization in Sex-Linked Regions.</title>
        <authorList>
            <person name="Hyden B."/>
            <person name="Feng K."/>
            <person name="Yates T.B."/>
            <person name="Jawdy S."/>
            <person name="Cereghino C."/>
            <person name="Smart L.B."/>
            <person name="Muchero W."/>
        </authorList>
    </citation>
    <scope>NUCLEOTIDE SEQUENCE</scope>
    <source>
        <tissue evidence="2">Shoot tip</tissue>
    </source>
</reference>
<dbReference type="PANTHER" id="PTHR34284:SF1">
    <property type="entry name" value="FG-GAP REPEAT-CONTAINING PROTEIN"/>
    <property type="match status" value="1"/>
</dbReference>
<evidence type="ECO:0000313" key="2">
    <source>
        <dbReference type="EMBL" id="KAJ6367180.1"/>
    </source>
</evidence>
<gene>
    <name evidence="2" type="ORF">OIU77_003533</name>
</gene>
<organism evidence="2 3">
    <name type="scientific">Salix suchowensis</name>
    <dbReference type="NCBI Taxonomy" id="1278906"/>
    <lineage>
        <taxon>Eukaryota</taxon>
        <taxon>Viridiplantae</taxon>
        <taxon>Streptophyta</taxon>
        <taxon>Embryophyta</taxon>
        <taxon>Tracheophyta</taxon>
        <taxon>Spermatophyta</taxon>
        <taxon>Magnoliopsida</taxon>
        <taxon>eudicotyledons</taxon>
        <taxon>Gunneridae</taxon>
        <taxon>Pentapetalae</taxon>
        <taxon>rosids</taxon>
        <taxon>fabids</taxon>
        <taxon>Malpighiales</taxon>
        <taxon>Salicaceae</taxon>
        <taxon>Saliceae</taxon>
        <taxon>Salix</taxon>
    </lineage>
</organism>
<accession>A0ABQ9B1C8</accession>
<sequence length="182" mass="20897">MRKRDLAILMLSAFAIFFSLQHEGDFSFREAWFHLSDDYPIKYETDRLPPPIVSDLNGDGKKEILVATHDAKIQVLEPHSRRVDEGFSEARLLTELSLLPDKTRVATGRRAVAMATGVIDRRYKEGQPLKQVLVVVTSGWSVMCFDHNLKKLWETNVQEDFLHSAHHREIAISITNYTHIII</sequence>
<name>A0ABQ9B1C8_9ROSI</name>
<evidence type="ECO:0000256" key="1">
    <source>
        <dbReference type="SAM" id="SignalP"/>
    </source>
</evidence>
<comment type="caution">
    <text evidence="2">The sequence shown here is derived from an EMBL/GenBank/DDBJ whole genome shotgun (WGS) entry which is preliminary data.</text>
</comment>
<evidence type="ECO:0008006" key="4">
    <source>
        <dbReference type="Google" id="ProtNLM"/>
    </source>
</evidence>
<dbReference type="EMBL" id="JAPFFI010000014">
    <property type="protein sequence ID" value="KAJ6367180.1"/>
    <property type="molecule type" value="Genomic_DNA"/>
</dbReference>
<dbReference type="PANTHER" id="PTHR34284">
    <property type="entry name" value="FG-GAP REPEAT-CONTAINING PROTEIN"/>
    <property type="match status" value="1"/>
</dbReference>
<feature type="chain" id="PRO_5047088232" description="FG-GAP repeat-containing protein" evidence="1">
    <location>
        <begin position="22"/>
        <end position="182"/>
    </location>
</feature>